<dbReference type="Proteomes" id="UP000198846">
    <property type="component" value="Unassembled WGS sequence"/>
</dbReference>
<proteinExistence type="predicted"/>
<keyword evidence="1" id="KW-0732">Signal</keyword>
<protein>
    <recommendedName>
        <fullName evidence="4">GLPGLI family protein</fullName>
    </recommendedName>
</protein>
<dbReference type="OrthoDB" id="1117699at2"/>
<feature type="chain" id="PRO_5011558746" description="GLPGLI family protein" evidence="1">
    <location>
        <begin position="19"/>
        <end position="222"/>
    </location>
</feature>
<organism evidence="2 3">
    <name type="scientific">Bizionia paragorgiae</name>
    <dbReference type="NCBI Taxonomy" id="283786"/>
    <lineage>
        <taxon>Bacteria</taxon>
        <taxon>Pseudomonadati</taxon>
        <taxon>Bacteroidota</taxon>
        <taxon>Flavobacteriia</taxon>
        <taxon>Flavobacteriales</taxon>
        <taxon>Flavobacteriaceae</taxon>
        <taxon>Bizionia</taxon>
    </lineage>
</organism>
<accession>A0A1H4B7L1</accession>
<evidence type="ECO:0008006" key="4">
    <source>
        <dbReference type="Google" id="ProtNLM"/>
    </source>
</evidence>
<dbReference type="AlphaFoldDB" id="A0A1H4B7L1"/>
<evidence type="ECO:0000313" key="2">
    <source>
        <dbReference type="EMBL" id="SEA44099.1"/>
    </source>
</evidence>
<keyword evidence="3" id="KW-1185">Reference proteome</keyword>
<evidence type="ECO:0000313" key="3">
    <source>
        <dbReference type="Proteomes" id="UP000198846"/>
    </source>
</evidence>
<dbReference type="STRING" id="283786.SAMN04487990_11376"/>
<gene>
    <name evidence="2" type="ORF">SAMN04487990_11376</name>
</gene>
<name>A0A1H4B7L1_BIZPA</name>
<sequence>MKKIIFLTLLLLSITAQAKDFYNAKIVMTDGTEKTGFAPLPSNDVFQKSIKFKSSKNMKSNKIKSNDISSITYTSENGIKYLFERRAMIYIMKSFDEQKNIKYCDKAKKTWILATSYSENIISYYLAQKYYLDNNGKMISKSVDRSGTWADIFLLVRRPDESCASMLGHIANGAKIIGQEKRFRKVSSIYFKDKPELVKRINKKEFKSSETEKLIKAYNDYF</sequence>
<feature type="signal peptide" evidence="1">
    <location>
        <begin position="1"/>
        <end position="18"/>
    </location>
</feature>
<reference evidence="2 3" key="1">
    <citation type="submission" date="2016-10" db="EMBL/GenBank/DDBJ databases">
        <authorList>
            <person name="de Groot N.N."/>
        </authorList>
    </citation>
    <scope>NUCLEOTIDE SEQUENCE [LARGE SCALE GENOMIC DNA]</scope>
    <source>
        <strain evidence="2 3">DSM 23842</strain>
    </source>
</reference>
<evidence type="ECO:0000256" key="1">
    <source>
        <dbReference type="SAM" id="SignalP"/>
    </source>
</evidence>
<dbReference type="EMBL" id="FNQK01000013">
    <property type="protein sequence ID" value="SEA44099.1"/>
    <property type="molecule type" value="Genomic_DNA"/>
</dbReference>
<dbReference type="RefSeq" id="WP_092134983.1">
    <property type="nucleotide sequence ID" value="NZ_FNQK01000013.1"/>
</dbReference>